<evidence type="ECO:0000313" key="7">
    <source>
        <dbReference type="Proteomes" id="UP001142175"/>
    </source>
</evidence>
<feature type="transmembrane region" description="Helical" evidence="4">
    <location>
        <begin position="109"/>
        <end position="126"/>
    </location>
</feature>
<organism evidence="6 7">
    <name type="scientific">Aquiflexum gelatinilyticum</name>
    <dbReference type="NCBI Taxonomy" id="2961943"/>
    <lineage>
        <taxon>Bacteria</taxon>
        <taxon>Pseudomonadati</taxon>
        <taxon>Bacteroidota</taxon>
        <taxon>Cytophagia</taxon>
        <taxon>Cytophagales</taxon>
        <taxon>Cyclobacteriaceae</taxon>
        <taxon>Aquiflexum</taxon>
    </lineage>
</organism>
<feature type="transmembrane region" description="Helical" evidence="4">
    <location>
        <begin position="231"/>
        <end position="249"/>
    </location>
</feature>
<dbReference type="PROSITE" id="PS00041">
    <property type="entry name" value="HTH_ARAC_FAMILY_1"/>
    <property type="match status" value="1"/>
</dbReference>
<dbReference type="SMART" id="SM00342">
    <property type="entry name" value="HTH_ARAC"/>
    <property type="match status" value="1"/>
</dbReference>
<dbReference type="GO" id="GO:0003700">
    <property type="term" value="F:DNA-binding transcription factor activity"/>
    <property type="evidence" value="ECO:0007669"/>
    <property type="project" value="InterPro"/>
</dbReference>
<feature type="transmembrane region" description="Helical" evidence="4">
    <location>
        <begin position="47"/>
        <end position="75"/>
    </location>
</feature>
<keyword evidence="1" id="KW-0805">Transcription regulation</keyword>
<evidence type="ECO:0000256" key="4">
    <source>
        <dbReference type="SAM" id="Phobius"/>
    </source>
</evidence>
<dbReference type="PANTHER" id="PTHR43280:SF29">
    <property type="entry name" value="ARAC-FAMILY TRANSCRIPTIONAL REGULATOR"/>
    <property type="match status" value="1"/>
</dbReference>
<feature type="domain" description="HTH araC/xylS-type" evidence="5">
    <location>
        <begin position="276"/>
        <end position="384"/>
    </location>
</feature>
<dbReference type="InterPro" id="IPR018060">
    <property type="entry name" value="HTH_AraC"/>
</dbReference>
<dbReference type="PRINTS" id="PR00032">
    <property type="entry name" value="HTHARAC"/>
</dbReference>
<dbReference type="InterPro" id="IPR020449">
    <property type="entry name" value="Tscrpt_reg_AraC-type_HTH"/>
</dbReference>
<dbReference type="InterPro" id="IPR009057">
    <property type="entry name" value="Homeodomain-like_sf"/>
</dbReference>
<dbReference type="Pfam" id="PF12833">
    <property type="entry name" value="HTH_18"/>
    <property type="match status" value="1"/>
</dbReference>
<dbReference type="GO" id="GO:0043565">
    <property type="term" value="F:sequence-specific DNA binding"/>
    <property type="evidence" value="ECO:0007669"/>
    <property type="project" value="InterPro"/>
</dbReference>
<gene>
    <name evidence="6" type="ORF">NU887_11730</name>
</gene>
<protein>
    <submittedName>
        <fullName evidence="6">AraC family transcriptional regulator</fullName>
    </submittedName>
</protein>
<feature type="transmembrane region" description="Helical" evidence="4">
    <location>
        <begin position="13"/>
        <end position="35"/>
    </location>
</feature>
<keyword evidence="2" id="KW-0238">DNA-binding</keyword>
<feature type="transmembrane region" description="Helical" evidence="4">
    <location>
        <begin position="205"/>
        <end position="225"/>
    </location>
</feature>
<feature type="transmembrane region" description="Helical" evidence="4">
    <location>
        <begin position="81"/>
        <end position="97"/>
    </location>
</feature>
<evidence type="ECO:0000256" key="3">
    <source>
        <dbReference type="ARBA" id="ARBA00023163"/>
    </source>
</evidence>
<dbReference type="InterPro" id="IPR018062">
    <property type="entry name" value="HTH_AraC-typ_CS"/>
</dbReference>
<dbReference type="Proteomes" id="UP001142175">
    <property type="component" value="Unassembled WGS sequence"/>
</dbReference>
<dbReference type="SUPFAM" id="SSF46689">
    <property type="entry name" value="Homeodomain-like"/>
    <property type="match status" value="1"/>
</dbReference>
<keyword evidence="4" id="KW-1133">Transmembrane helix</keyword>
<evidence type="ECO:0000256" key="1">
    <source>
        <dbReference type="ARBA" id="ARBA00023015"/>
    </source>
</evidence>
<evidence type="ECO:0000259" key="5">
    <source>
        <dbReference type="PROSITE" id="PS01124"/>
    </source>
</evidence>
<dbReference type="PROSITE" id="PS01124">
    <property type="entry name" value="HTH_ARAC_FAMILY_2"/>
    <property type="match status" value="1"/>
</dbReference>
<sequence length="389" mass="44922">MDHLTMPPLRIDLFSIFIFLGLMQALYLGLVYLVFSAKRTQNLILQGLLLWGIGGFLLEIFMMYSGLISYAWFLVDFSEPLGFLIGPLFYGVILCLTRGKLPVKFWPQLVPFFAYTLYMIPFWALPDEAKFNAWISAYYPEFSRQDFSHPYPTDPLLLREYVTPLTLISVAVYGLLCLCEVSTFFSKQNASIWNPVTEAQKRLRIVPFILVTILLCVTVIKIFNLEDTGDHWYAAYIAFTVYLTSFLHIRNSNLEHADLKIPEKYQNSRLDPETQRELIEKVKQILEREKPYLNSDFSLPNLAKEAKTNVHLLSQAINEGFGKTFFELTAEYRVMEACKILKSEEGAYLKMEEVAERVGYNSKSSFNTVFKKHVGMPPSEFRKTVQSDN</sequence>
<dbReference type="PANTHER" id="PTHR43280">
    <property type="entry name" value="ARAC-FAMILY TRANSCRIPTIONAL REGULATOR"/>
    <property type="match status" value="1"/>
</dbReference>
<dbReference type="EMBL" id="JANSUY010000010">
    <property type="protein sequence ID" value="MCR9015707.1"/>
    <property type="molecule type" value="Genomic_DNA"/>
</dbReference>
<proteinExistence type="predicted"/>
<name>A0A9X2SYR5_9BACT</name>
<reference evidence="6" key="1">
    <citation type="submission" date="2022-08" db="EMBL/GenBank/DDBJ databases">
        <authorList>
            <person name="Zhang D."/>
        </authorList>
    </citation>
    <scope>NUCLEOTIDE SEQUENCE</scope>
    <source>
        <strain evidence="6">XJ19-11</strain>
    </source>
</reference>
<evidence type="ECO:0000313" key="6">
    <source>
        <dbReference type="EMBL" id="MCR9015707.1"/>
    </source>
</evidence>
<keyword evidence="3" id="KW-0804">Transcription</keyword>
<keyword evidence="4" id="KW-0812">Transmembrane</keyword>
<evidence type="ECO:0000256" key="2">
    <source>
        <dbReference type="ARBA" id="ARBA00023125"/>
    </source>
</evidence>
<keyword evidence="4" id="KW-0472">Membrane</keyword>
<dbReference type="RefSeq" id="WP_258423569.1">
    <property type="nucleotide sequence ID" value="NZ_JANSUY010000010.1"/>
</dbReference>
<feature type="transmembrane region" description="Helical" evidence="4">
    <location>
        <begin position="161"/>
        <end position="185"/>
    </location>
</feature>
<dbReference type="Gene3D" id="1.10.10.60">
    <property type="entry name" value="Homeodomain-like"/>
    <property type="match status" value="1"/>
</dbReference>
<accession>A0A9X2SYR5</accession>
<dbReference type="AlphaFoldDB" id="A0A9X2SYR5"/>
<keyword evidence="7" id="KW-1185">Reference proteome</keyword>
<comment type="caution">
    <text evidence="6">The sequence shown here is derived from an EMBL/GenBank/DDBJ whole genome shotgun (WGS) entry which is preliminary data.</text>
</comment>